<keyword evidence="6 7" id="KW-0961">Cell wall biogenesis/degradation</keyword>
<dbReference type="EC" id="4.2.2.29" evidence="7"/>
<evidence type="ECO:0000256" key="6">
    <source>
        <dbReference type="ARBA" id="ARBA00023316"/>
    </source>
</evidence>
<evidence type="ECO:0000256" key="7">
    <source>
        <dbReference type="HAMAP-Rule" id="MF_02065"/>
    </source>
</evidence>
<dbReference type="GO" id="GO:0005886">
    <property type="term" value="C:plasma membrane"/>
    <property type="evidence" value="ECO:0007669"/>
    <property type="project" value="UniProtKB-SubCell"/>
</dbReference>
<evidence type="ECO:0000256" key="3">
    <source>
        <dbReference type="ARBA" id="ARBA00022989"/>
    </source>
</evidence>
<keyword evidence="9" id="KW-1185">Reference proteome</keyword>
<keyword evidence="1 7" id="KW-1003">Cell membrane</keyword>
<evidence type="ECO:0000256" key="2">
    <source>
        <dbReference type="ARBA" id="ARBA00022692"/>
    </source>
</evidence>
<comment type="caution">
    <text evidence="8">The sequence shown here is derived from an EMBL/GenBank/DDBJ whole genome shotgun (WGS) entry which is preliminary data.</text>
</comment>
<comment type="similarity">
    <text evidence="7">Belongs to the transglycosylase MltG family.</text>
</comment>
<dbReference type="Pfam" id="PF02618">
    <property type="entry name" value="YceG"/>
    <property type="match status" value="1"/>
</dbReference>
<feature type="transmembrane region" description="Helical" evidence="7">
    <location>
        <begin position="20"/>
        <end position="43"/>
    </location>
</feature>
<gene>
    <name evidence="7 8" type="primary">mltG</name>
    <name evidence="8" type="ORF">EAX62_11455</name>
</gene>
<evidence type="ECO:0000256" key="4">
    <source>
        <dbReference type="ARBA" id="ARBA00023136"/>
    </source>
</evidence>
<keyword evidence="3 7" id="KW-1133">Transmembrane helix</keyword>
<reference evidence="8 9" key="1">
    <citation type="submission" date="2018-10" db="EMBL/GenBank/DDBJ databases">
        <title>Tessaracoccus antarcticuss sp. nov., isolated from sediment.</title>
        <authorList>
            <person name="Zhou L.Y."/>
            <person name="Du Z.J."/>
        </authorList>
    </citation>
    <scope>NUCLEOTIDE SEQUENCE [LARGE SCALE GENOMIC DNA]</scope>
    <source>
        <strain evidence="8 9">JDX10</strain>
    </source>
</reference>
<comment type="function">
    <text evidence="7">Functions as a peptidoglycan terminase that cleaves nascent peptidoglycan strands endolytically to terminate their elongation.</text>
</comment>
<comment type="subcellular location">
    <subcellularLocation>
        <location evidence="7">Cell membrane</location>
        <topology evidence="7">Single-pass membrane protein</topology>
    </subcellularLocation>
</comment>
<dbReference type="PANTHER" id="PTHR30518:SF2">
    <property type="entry name" value="ENDOLYTIC MUREIN TRANSGLYCOSYLASE"/>
    <property type="match status" value="1"/>
</dbReference>
<dbReference type="HAMAP" id="MF_02065">
    <property type="entry name" value="MltG"/>
    <property type="match status" value="1"/>
</dbReference>
<sequence>MVSPAFVDNDGKFNWQKIGYHARSAFAVLLSIAVLVGGGLFVYQKADEAWTAFRTEDDYIGDGVKKVEVVVPNGASITQIGDILTEEGVIKSTGTFRKVANKNPDSAKLQAGRYRLLTELPAKTALDMLLDPNNLVLIEITIPEGKILGQQWTLIEEQLVKQGQKITRQELAAAINGADLGLPDWSRGKLEGFMFPDTYRVGEPVDPARIFRSQSAQFNKVAADINLVGGAQALGVDPFNIVTVASIIEREAARAEDRPKVAAVIYNRLRADMPLQFDSTVHFAIGVFDRVTTTAADRATDSPYNTYLYKGLPPGAISNPGKAALEAALQPADITALFFTTVNLDTGETAFANTAAEHAVNVAKFQAWCQANTGRCS</sequence>
<accession>A0A3M0G8J3</accession>
<keyword evidence="5 7" id="KW-0456">Lyase</keyword>
<evidence type="ECO:0000256" key="5">
    <source>
        <dbReference type="ARBA" id="ARBA00023239"/>
    </source>
</evidence>
<evidence type="ECO:0000313" key="8">
    <source>
        <dbReference type="EMBL" id="RMB58742.1"/>
    </source>
</evidence>
<organism evidence="8 9">
    <name type="scientific">Tessaracoccus antarcticus</name>
    <dbReference type="NCBI Taxonomy" id="2479848"/>
    <lineage>
        <taxon>Bacteria</taxon>
        <taxon>Bacillati</taxon>
        <taxon>Actinomycetota</taxon>
        <taxon>Actinomycetes</taxon>
        <taxon>Propionibacteriales</taxon>
        <taxon>Propionibacteriaceae</taxon>
        <taxon>Tessaracoccus</taxon>
    </lineage>
</organism>
<comment type="catalytic activity">
    <reaction evidence="7">
        <text>a peptidoglycan chain = a peptidoglycan chain with N-acetyl-1,6-anhydromuramyl-[peptide] at the reducing end + a peptidoglycan chain with N-acetylglucosamine at the non-reducing end.</text>
        <dbReference type="EC" id="4.2.2.29"/>
    </reaction>
</comment>
<dbReference type="Gene3D" id="3.30.1490.480">
    <property type="entry name" value="Endolytic murein transglycosylase"/>
    <property type="match status" value="1"/>
</dbReference>
<name>A0A3M0G8J3_9ACTN</name>
<dbReference type="EMBL" id="REFW01000003">
    <property type="protein sequence ID" value="RMB58742.1"/>
    <property type="molecule type" value="Genomic_DNA"/>
</dbReference>
<dbReference type="Proteomes" id="UP000275256">
    <property type="component" value="Unassembled WGS sequence"/>
</dbReference>
<dbReference type="InterPro" id="IPR003770">
    <property type="entry name" value="MLTG-like"/>
</dbReference>
<keyword evidence="4 7" id="KW-0472">Membrane</keyword>
<dbReference type="GO" id="GO:0009252">
    <property type="term" value="P:peptidoglycan biosynthetic process"/>
    <property type="evidence" value="ECO:0007669"/>
    <property type="project" value="UniProtKB-UniRule"/>
</dbReference>
<keyword evidence="2 7" id="KW-0812">Transmembrane</keyword>
<feature type="site" description="Important for catalytic activity" evidence="7">
    <location>
        <position position="251"/>
    </location>
</feature>
<dbReference type="GO" id="GO:0071555">
    <property type="term" value="P:cell wall organization"/>
    <property type="evidence" value="ECO:0007669"/>
    <property type="project" value="UniProtKB-KW"/>
</dbReference>
<dbReference type="NCBIfam" id="TIGR00247">
    <property type="entry name" value="endolytic transglycosylase MltG"/>
    <property type="match status" value="1"/>
</dbReference>
<dbReference type="PANTHER" id="PTHR30518">
    <property type="entry name" value="ENDOLYTIC MUREIN TRANSGLYCOSYLASE"/>
    <property type="match status" value="1"/>
</dbReference>
<evidence type="ECO:0000256" key="1">
    <source>
        <dbReference type="ARBA" id="ARBA00022475"/>
    </source>
</evidence>
<dbReference type="CDD" id="cd08010">
    <property type="entry name" value="MltG_like"/>
    <property type="match status" value="1"/>
</dbReference>
<dbReference type="GO" id="GO:0008932">
    <property type="term" value="F:lytic endotransglycosylase activity"/>
    <property type="evidence" value="ECO:0007669"/>
    <property type="project" value="UniProtKB-UniRule"/>
</dbReference>
<protein>
    <recommendedName>
        <fullName evidence="7">Endolytic murein transglycosylase</fullName>
        <ecNumber evidence="7">4.2.2.29</ecNumber>
    </recommendedName>
    <alternativeName>
        <fullName evidence="7">Peptidoglycan lytic transglycosylase</fullName>
    </alternativeName>
    <alternativeName>
        <fullName evidence="7">Peptidoglycan polymerization terminase</fullName>
    </alternativeName>
</protein>
<proteinExistence type="inferred from homology"/>
<evidence type="ECO:0000313" key="9">
    <source>
        <dbReference type="Proteomes" id="UP000275256"/>
    </source>
</evidence>
<dbReference type="AlphaFoldDB" id="A0A3M0G8J3"/>